<accession>W2SNR8</accession>
<evidence type="ECO:0000256" key="1">
    <source>
        <dbReference type="SAM" id="MobiDB-lite"/>
    </source>
</evidence>
<name>W2SNR8_NECAM</name>
<evidence type="ECO:0000313" key="2">
    <source>
        <dbReference type="EMBL" id="ETN70342.1"/>
    </source>
</evidence>
<protein>
    <submittedName>
        <fullName evidence="2">Uncharacterized protein</fullName>
    </submittedName>
</protein>
<reference evidence="3" key="1">
    <citation type="journal article" date="2014" name="Nat. Genet.">
        <title>Genome of the human hookworm Necator americanus.</title>
        <authorList>
            <person name="Tang Y.T."/>
            <person name="Gao X."/>
            <person name="Rosa B.A."/>
            <person name="Abubucker S."/>
            <person name="Hallsworth-Pepin K."/>
            <person name="Martin J."/>
            <person name="Tyagi R."/>
            <person name="Heizer E."/>
            <person name="Zhang X."/>
            <person name="Bhonagiri-Palsikar V."/>
            <person name="Minx P."/>
            <person name="Warren W.C."/>
            <person name="Wang Q."/>
            <person name="Zhan B."/>
            <person name="Hotez P.J."/>
            <person name="Sternberg P.W."/>
            <person name="Dougall A."/>
            <person name="Gaze S.T."/>
            <person name="Mulvenna J."/>
            <person name="Sotillo J."/>
            <person name="Ranganathan S."/>
            <person name="Rabelo E.M."/>
            <person name="Wilson R.K."/>
            <person name="Felgner P.L."/>
            <person name="Bethony J."/>
            <person name="Hawdon J.M."/>
            <person name="Gasser R.B."/>
            <person name="Loukas A."/>
            <person name="Mitreva M."/>
        </authorList>
    </citation>
    <scope>NUCLEOTIDE SEQUENCE [LARGE SCALE GENOMIC DNA]</scope>
</reference>
<dbReference type="Proteomes" id="UP000053676">
    <property type="component" value="Unassembled WGS sequence"/>
</dbReference>
<feature type="compositionally biased region" description="Low complexity" evidence="1">
    <location>
        <begin position="85"/>
        <end position="98"/>
    </location>
</feature>
<proteinExistence type="predicted"/>
<gene>
    <name evidence="2" type="ORF">NECAME_14835</name>
</gene>
<feature type="region of interest" description="Disordered" evidence="1">
    <location>
        <begin position="127"/>
        <end position="153"/>
    </location>
</feature>
<organism evidence="2 3">
    <name type="scientific">Necator americanus</name>
    <name type="common">Human hookworm</name>
    <dbReference type="NCBI Taxonomy" id="51031"/>
    <lineage>
        <taxon>Eukaryota</taxon>
        <taxon>Metazoa</taxon>
        <taxon>Ecdysozoa</taxon>
        <taxon>Nematoda</taxon>
        <taxon>Chromadorea</taxon>
        <taxon>Rhabditida</taxon>
        <taxon>Rhabditina</taxon>
        <taxon>Rhabditomorpha</taxon>
        <taxon>Strongyloidea</taxon>
        <taxon>Ancylostomatidae</taxon>
        <taxon>Bunostominae</taxon>
        <taxon>Necator</taxon>
    </lineage>
</organism>
<evidence type="ECO:0000313" key="3">
    <source>
        <dbReference type="Proteomes" id="UP000053676"/>
    </source>
</evidence>
<keyword evidence="3" id="KW-1185">Reference proteome</keyword>
<dbReference type="EMBL" id="KI668972">
    <property type="protein sequence ID" value="ETN70342.1"/>
    <property type="molecule type" value="Genomic_DNA"/>
</dbReference>
<feature type="region of interest" description="Disordered" evidence="1">
    <location>
        <begin position="1"/>
        <end position="76"/>
    </location>
</feature>
<dbReference type="KEGG" id="nai:NECAME_14835"/>
<feature type="compositionally biased region" description="Low complexity" evidence="1">
    <location>
        <begin position="1"/>
        <end position="67"/>
    </location>
</feature>
<feature type="region of interest" description="Disordered" evidence="1">
    <location>
        <begin position="83"/>
        <end position="102"/>
    </location>
</feature>
<dbReference type="AlphaFoldDB" id="W2SNR8"/>
<sequence>MSQMISTTDVTTSTATDQSASSTDPTSTSSSADPTLDEVSTTDVTTSTATDQSASSTDPTSSSADPTLGGISTTDVTTSITFAESSQTATSTSKSTSTPRNEGFTLLANSSIMTTAGWKTTPISSKIKQNKTDISGAKNISLRGGKKRPAQKERALSLGKLIYGTKN</sequence>